<dbReference type="Proteomes" id="UP000654075">
    <property type="component" value="Unassembled WGS sequence"/>
</dbReference>
<evidence type="ECO:0000256" key="4">
    <source>
        <dbReference type="ARBA" id="ARBA00023002"/>
    </source>
</evidence>
<protein>
    <recommendedName>
        <fullName evidence="8">L-2-hydroxyglutarate dehydrogenase, mitochondrial</fullName>
        <ecNumber evidence="7">1.1.99.2</ecNumber>
    </recommendedName>
</protein>
<dbReference type="PANTHER" id="PTHR43104:SF4">
    <property type="entry name" value="L-2-HYDROXYGLUTARATE DEHYDROGENASE, MITOCHONDRIAL"/>
    <property type="match status" value="1"/>
</dbReference>
<reference evidence="10" key="1">
    <citation type="submission" date="2021-02" db="EMBL/GenBank/DDBJ databases">
        <authorList>
            <person name="Dougan E. K."/>
            <person name="Rhodes N."/>
            <person name="Thang M."/>
            <person name="Chan C."/>
        </authorList>
    </citation>
    <scope>NUCLEOTIDE SEQUENCE</scope>
</reference>
<comment type="catalytic activity">
    <reaction evidence="5">
        <text>(S)-2-hydroxyglutarate + A = 2-oxoglutarate + AH2</text>
        <dbReference type="Rhea" id="RHEA:21252"/>
        <dbReference type="ChEBI" id="CHEBI:13193"/>
        <dbReference type="ChEBI" id="CHEBI:16782"/>
        <dbReference type="ChEBI" id="CHEBI:16810"/>
        <dbReference type="ChEBI" id="CHEBI:17499"/>
        <dbReference type="EC" id="1.1.99.2"/>
    </reaction>
</comment>
<name>A0A813H5V4_POLGL</name>
<dbReference type="Gene3D" id="3.50.50.60">
    <property type="entry name" value="FAD/NAD(P)-binding domain"/>
    <property type="match status" value="1"/>
</dbReference>
<sequence>MAQLVDAVVVGAGVVGLAVARKLAHRGLEVIVLERANRIGSVTSARNSEVIHAGIYYPKGSLKARSCVRGRELLYDFCLSHGVPFNRCGKLIVATSDEQVATLESIRAKGAANGVDDLRFIDRSEAQRLEPNVECLAALFSPSTGIIDSHAYMVALQGDLEDAGGCVALNSPVLSGSIRGDGTVGLLVAGDTPVELSCKFLINSAGLAGPSVAGSISGMPPDKVPGAYYAKGNYYSLPGKSPFSRLVYPVPEQAGLGVHATIDLGGQARFGPDVEWISSDSPEPFLTDGPHYDVDPKRADSFYAEVRKYWPALPSNSLVPDYSGIRPKIAPPGQPAADFLLSGPDEHGVPGVVNLLGIESPGLTASLALAEEVERLLGLRGSGSRGH</sequence>
<evidence type="ECO:0000256" key="6">
    <source>
        <dbReference type="ARBA" id="ARBA00037941"/>
    </source>
</evidence>
<keyword evidence="4" id="KW-0560">Oxidoreductase</keyword>
<accession>A0A813H5V4</accession>
<evidence type="ECO:0000256" key="2">
    <source>
        <dbReference type="ARBA" id="ARBA00022630"/>
    </source>
</evidence>
<organism evidence="10 11">
    <name type="scientific">Polarella glacialis</name>
    <name type="common">Dinoflagellate</name>
    <dbReference type="NCBI Taxonomy" id="89957"/>
    <lineage>
        <taxon>Eukaryota</taxon>
        <taxon>Sar</taxon>
        <taxon>Alveolata</taxon>
        <taxon>Dinophyceae</taxon>
        <taxon>Suessiales</taxon>
        <taxon>Suessiaceae</taxon>
        <taxon>Polarella</taxon>
    </lineage>
</organism>
<comment type="cofactor">
    <cofactor evidence="1">
        <name>FAD</name>
        <dbReference type="ChEBI" id="CHEBI:57692"/>
    </cofactor>
</comment>
<dbReference type="AlphaFoldDB" id="A0A813H5V4"/>
<keyword evidence="3" id="KW-0274">FAD</keyword>
<evidence type="ECO:0000313" key="10">
    <source>
        <dbReference type="EMBL" id="CAE8633041.1"/>
    </source>
</evidence>
<evidence type="ECO:0000313" key="11">
    <source>
        <dbReference type="Proteomes" id="UP000654075"/>
    </source>
</evidence>
<dbReference type="OrthoDB" id="498204at2759"/>
<dbReference type="Pfam" id="PF01266">
    <property type="entry name" value="DAO"/>
    <property type="match status" value="1"/>
</dbReference>
<comment type="caution">
    <text evidence="10">The sequence shown here is derived from an EMBL/GenBank/DDBJ whole genome shotgun (WGS) entry which is preliminary data.</text>
</comment>
<evidence type="ECO:0000256" key="5">
    <source>
        <dbReference type="ARBA" id="ARBA00036066"/>
    </source>
</evidence>
<gene>
    <name evidence="10" type="ORF">PGLA1383_LOCUS48956</name>
</gene>
<keyword evidence="2" id="KW-0285">Flavoprotein</keyword>
<dbReference type="EC" id="1.1.99.2" evidence="7"/>
<evidence type="ECO:0000259" key="9">
    <source>
        <dbReference type="Pfam" id="PF01266"/>
    </source>
</evidence>
<keyword evidence="11" id="KW-1185">Reference proteome</keyword>
<dbReference type="Gene3D" id="3.30.9.10">
    <property type="entry name" value="D-Amino Acid Oxidase, subunit A, domain 2"/>
    <property type="match status" value="1"/>
</dbReference>
<evidence type="ECO:0000256" key="7">
    <source>
        <dbReference type="ARBA" id="ARBA00038878"/>
    </source>
</evidence>
<evidence type="ECO:0000256" key="3">
    <source>
        <dbReference type="ARBA" id="ARBA00022827"/>
    </source>
</evidence>
<dbReference type="GO" id="GO:0047545">
    <property type="term" value="F:(S)-2-hydroxyglutarate dehydrogenase activity"/>
    <property type="evidence" value="ECO:0007669"/>
    <property type="project" value="UniProtKB-EC"/>
</dbReference>
<proteinExistence type="inferred from homology"/>
<dbReference type="SUPFAM" id="SSF51905">
    <property type="entry name" value="FAD/NAD(P)-binding domain"/>
    <property type="match status" value="1"/>
</dbReference>
<feature type="domain" description="FAD dependent oxidoreductase" evidence="9">
    <location>
        <begin position="6"/>
        <end position="373"/>
    </location>
</feature>
<comment type="similarity">
    <text evidence="6">Belongs to the L2HGDH family.</text>
</comment>
<evidence type="ECO:0000256" key="1">
    <source>
        <dbReference type="ARBA" id="ARBA00001974"/>
    </source>
</evidence>
<dbReference type="EMBL" id="CAJNNV010030603">
    <property type="protein sequence ID" value="CAE8633041.1"/>
    <property type="molecule type" value="Genomic_DNA"/>
</dbReference>
<dbReference type="InterPro" id="IPR006076">
    <property type="entry name" value="FAD-dep_OxRdtase"/>
</dbReference>
<dbReference type="OMA" id="GVHFTRM"/>
<dbReference type="InterPro" id="IPR036188">
    <property type="entry name" value="FAD/NAD-bd_sf"/>
</dbReference>
<evidence type="ECO:0000256" key="8">
    <source>
        <dbReference type="ARBA" id="ARBA00041137"/>
    </source>
</evidence>
<dbReference type="PANTHER" id="PTHR43104">
    <property type="entry name" value="L-2-HYDROXYGLUTARATE DEHYDROGENASE, MITOCHONDRIAL"/>
    <property type="match status" value="1"/>
</dbReference>